<dbReference type="Proteomes" id="UP001652740">
    <property type="component" value="Unplaced"/>
</dbReference>
<dbReference type="Pfam" id="PF04080">
    <property type="entry name" value="Per1"/>
    <property type="match status" value="1"/>
</dbReference>
<feature type="transmembrane region" description="Helical" evidence="8">
    <location>
        <begin position="198"/>
        <end position="218"/>
    </location>
</feature>
<comment type="similarity">
    <text evidence="2 8">Belongs to the PGAP3 family.</text>
</comment>
<sequence>MYLSILLLFIFTAKFPIILASDGDRSPFYQNCLKSCLKENCTGDGHSFTSAALKQQDFWCRLLKWSCREECQYNCMWKTVNGFQERGYSIPKFHGKWPFVRLWGVQEPASAFASLLNLASHIYMHNEIAKRFSVKNTPLVLFWHGFAMVCMNAWTWSTIFHTRDTPFTEFMDYACALSMVMSLFVAAIVRVFHRRKKFAMAILALPILYYVEHVRYLYSGRIDYDYNMMVNIFFGVLGSATWVCWAGGQLAAGRRHAWRVAAFTALSGAALALELLDFAPRRAWDAHALWHLATAPLPLLFYRFVIDDLQYLQRSKIVVKNDLKLT</sequence>
<dbReference type="RefSeq" id="XP_052756397.1">
    <property type="nucleotide sequence ID" value="XM_052900437.1"/>
</dbReference>
<keyword evidence="9" id="KW-1185">Reference proteome</keyword>
<feature type="transmembrane region" description="Helical" evidence="8">
    <location>
        <begin position="288"/>
        <end position="306"/>
    </location>
</feature>
<evidence type="ECO:0000256" key="1">
    <source>
        <dbReference type="ARBA" id="ARBA00004127"/>
    </source>
</evidence>
<evidence type="ECO:0000256" key="3">
    <source>
        <dbReference type="ARBA" id="ARBA00022502"/>
    </source>
</evidence>
<keyword evidence="7 8" id="KW-0472">Membrane</keyword>
<evidence type="ECO:0000256" key="7">
    <source>
        <dbReference type="ARBA" id="ARBA00023136"/>
    </source>
</evidence>
<dbReference type="PANTHER" id="PTHR13148:SF0">
    <property type="entry name" value="POST-GPI ATTACHMENT TO PROTEINS FACTOR 3"/>
    <property type="match status" value="1"/>
</dbReference>
<name>A0ABM3MYH1_GALME</name>
<keyword evidence="3 8" id="KW-0337">GPI-anchor biosynthesis</keyword>
<comment type="function">
    <text evidence="8">Involved in the lipid remodeling steps of GPI-anchor maturation.</text>
</comment>
<keyword evidence="5 8" id="KW-0732">Signal</keyword>
<comment type="caution">
    <text evidence="8">Lacks conserved residue(s) required for the propagation of feature annotation.</text>
</comment>
<dbReference type="PANTHER" id="PTHR13148">
    <property type="entry name" value="PER1-RELATED"/>
    <property type="match status" value="1"/>
</dbReference>
<feature type="transmembrane region" description="Helical" evidence="8">
    <location>
        <begin position="230"/>
        <end position="251"/>
    </location>
</feature>
<evidence type="ECO:0000256" key="2">
    <source>
        <dbReference type="ARBA" id="ARBA00006387"/>
    </source>
</evidence>
<feature type="transmembrane region" description="Helical" evidence="8">
    <location>
        <begin position="257"/>
        <end position="276"/>
    </location>
</feature>
<reference evidence="10" key="1">
    <citation type="submission" date="2025-08" db="UniProtKB">
        <authorList>
            <consortium name="RefSeq"/>
        </authorList>
    </citation>
    <scope>IDENTIFICATION</scope>
    <source>
        <tissue evidence="10">Whole larvae</tissue>
    </source>
</reference>
<feature type="signal peptide" evidence="8">
    <location>
        <begin position="1"/>
        <end position="20"/>
    </location>
</feature>
<keyword evidence="6 8" id="KW-1133">Transmembrane helix</keyword>
<proteinExistence type="inferred from homology"/>
<gene>
    <name evidence="10" type="primary">LOC113520124</name>
</gene>
<evidence type="ECO:0000256" key="4">
    <source>
        <dbReference type="ARBA" id="ARBA00022692"/>
    </source>
</evidence>
<organism evidence="9 10">
    <name type="scientific">Galleria mellonella</name>
    <name type="common">Greater wax moth</name>
    <dbReference type="NCBI Taxonomy" id="7137"/>
    <lineage>
        <taxon>Eukaryota</taxon>
        <taxon>Metazoa</taxon>
        <taxon>Ecdysozoa</taxon>
        <taxon>Arthropoda</taxon>
        <taxon>Hexapoda</taxon>
        <taxon>Insecta</taxon>
        <taxon>Pterygota</taxon>
        <taxon>Neoptera</taxon>
        <taxon>Endopterygota</taxon>
        <taxon>Lepidoptera</taxon>
        <taxon>Glossata</taxon>
        <taxon>Ditrysia</taxon>
        <taxon>Pyraloidea</taxon>
        <taxon>Pyralidae</taxon>
        <taxon>Galleriinae</taxon>
        <taxon>Galleria</taxon>
    </lineage>
</organism>
<evidence type="ECO:0000313" key="10">
    <source>
        <dbReference type="RefSeq" id="XP_052756397.1"/>
    </source>
</evidence>
<comment type="subcellular location">
    <subcellularLocation>
        <location evidence="1">Endomembrane system</location>
        <topology evidence="1">Multi-pass membrane protein</topology>
    </subcellularLocation>
    <subcellularLocation>
        <location evidence="8">Golgi apparatus membrane</location>
        <topology evidence="8">Multi-pass membrane protein</topology>
    </subcellularLocation>
</comment>
<dbReference type="GeneID" id="113520124"/>
<evidence type="ECO:0000256" key="6">
    <source>
        <dbReference type="ARBA" id="ARBA00022989"/>
    </source>
</evidence>
<keyword evidence="4 8" id="KW-0812">Transmembrane</keyword>
<feature type="chain" id="PRO_5044988567" description="Post-GPI attachment to proteins factor 3" evidence="8">
    <location>
        <begin position="21"/>
        <end position="326"/>
    </location>
</feature>
<evidence type="ECO:0000256" key="8">
    <source>
        <dbReference type="RuleBase" id="RU365066"/>
    </source>
</evidence>
<feature type="transmembrane region" description="Helical" evidence="8">
    <location>
        <begin position="173"/>
        <end position="192"/>
    </location>
</feature>
<dbReference type="InterPro" id="IPR007217">
    <property type="entry name" value="Per1-like"/>
</dbReference>
<protein>
    <recommendedName>
        <fullName evidence="8">Post-GPI attachment to proteins factor 3</fullName>
    </recommendedName>
</protein>
<evidence type="ECO:0000313" key="9">
    <source>
        <dbReference type="Proteomes" id="UP001652740"/>
    </source>
</evidence>
<accession>A0ABM3MYH1</accession>
<keyword evidence="8" id="KW-0333">Golgi apparatus</keyword>
<feature type="transmembrane region" description="Helical" evidence="8">
    <location>
        <begin position="141"/>
        <end position="161"/>
    </location>
</feature>
<evidence type="ECO:0000256" key="5">
    <source>
        <dbReference type="ARBA" id="ARBA00022729"/>
    </source>
</evidence>